<keyword evidence="3" id="KW-0677">Repeat</keyword>
<keyword evidence="6" id="KW-0539">Nucleus</keyword>
<evidence type="ECO:0000313" key="10">
    <source>
        <dbReference type="Proteomes" id="UP001164286"/>
    </source>
</evidence>
<dbReference type="GO" id="GO:0000981">
    <property type="term" value="F:DNA-binding transcription factor activity, RNA polymerase II-specific"/>
    <property type="evidence" value="ECO:0007669"/>
    <property type="project" value="InterPro"/>
</dbReference>
<dbReference type="InterPro" id="IPR007219">
    <property type="entry name" value="XnlR_reg_dom"/>
</dbReference>
<dbReference type="CDD" id="cd12148">
    <property type="entry name" value="fungal_TF_MHR"/>
    <property type="match status" value="1"/>
</dbReference>
<evidence type="ECO:0000256" key="4">
    <source>
        <dbReference type="ARBA" id="ARBA00022771"/>
    </source>
</evidence>
<evidence type="ECO:0000256" key="2">
    <source>
        <dbReference type="ARBA" id="ARBA00022723"/>
    </source>
</evidence>
<dbReference type="GO" id="GO:0008270">
    <property type="term" value="F:zinc ion binding"/>
    <property type="evidence" value="ECO:0007669"/>
    <property type="project" value="UniProtKB-KW"/>
</dbReference>
<feature type="region of interest" description="Disordered" evidence="7">
    <location>
        <begin position="1"/>
        <end position="68"/>
    </location>
</feature>
<evidence type="ECO:0000256" key="7">
    <source>
        <dbReference type="SAM" id="MobiDB-lite"/>
    </source>
</evidence>
<dbReference type="GO" id="GO:0006351">
    <property type="term" value="P:DNA-templated transcription"/>
    <property type="evidence" value="ECO:0007669"/>
    <property type="project" value="InterPro"/>
</dbReference>
<dbReference type="AlphaFoldDB" id="A0AA38H6Y3"/>
<dbReference type="Proteomes" id="UP001164286">
    <property type="component" value="Unassembled WGS sequence"/>
</dbReference>
<feature type="domain" description="Xylanolytic transcriptional activator regulatory" evidence="8">
    <location>
        <begin position="204"/>
        <end position="459"/>
    </location>
</feature>
<reference evidence="9" key="1">
    <citation type="journal article" date="2022" name="G3 (Bethesda)">
        <title>High quality genome of the basidiomycete yeast Dioszegia hungarica PDD-24b-2 isolated from cloud water.</title>
        <authorList>
            <person name="Jarrige D."/>
            <person name="Haridas S."/>
            <person name="Bleykasten-Grosshans C."/>
            <person name="Joly M."/>
            <person name="Nadalig T."/>
            <person name="Sancelme M."/>
            <person name="Vuilleumier S."/>
            <person name="Grigoriev I.V."/>
            <person name="Amato P."/>
            <person name="Bringel F."/>
        </authorList>
    </citation>
    <scope>NUCLEOTIDE SEQUENCE</scope>
    <source>
        <strain evidence="9">PDD-24b-2</strain>
    </source>
</reference>
<dbReference type="GeneID" id="77729149"/>
<gene>
    <name evidence="9" type="ORF">MKK02DRAFT_38127</name>
</gene>
<comment type="caution">
    <text evidence="9">The sequence shown here is derived from an EMBL/GenBank/DDBJ whole genome shotgun (WGS) entry which is preliminary data.</text>
</comment>
<evidence type="ECO:0000256" key="1">
    <source>
        <dbReference type="ARBA" id="ARBA00004123"/>
    </source>
</evidence>
<dbReference type="EMBL" id="JAKWFO010000008">
    <property type="protein sequence ID" value="KAI9633474.1"/>
    <property type="molecule type" value="Genomic_DNA"/>
</dbReference>
<keyword evidence="2" id="KW-0479">Metal-binding</keyword>
<proteinExistence type="predicted"/>
<feature type="compositionally biased region" description="Polar residues" evidence="7">
    <location>
        <begin position="40"/>
        <end position="49"/>
    </location>
</feature>
<organism evidence="9 10">
    <name type="scientific">Dioszegia hungarica</name>
    <dbReference type="NCBI Taxonomy" id="4972"/>
    <lineage>
        <taxon>Eukaryota</taxon>
        <taxon>Fungi</taxon>
        <taxon>Dikarya</taxon>
        <taxon>Basidiomycota</taxon>
        <taxon>Agaricomycotina</taxon>
        <taxon>Tremellomycetes</taxon>
        <taxon>Tremellales</taxon>
        <taxon>Bulleribasidiaceae</taxon>
        <taxon>Dioszegia</taxon>
    </lineage>
</organism>
<protein>
    <submittedName>
        <fullName evidence="9">Fungal-specific transcription factor domain-containing protein</fullName>
    </submittedName>
</protein>
<sequence>MSVRFVRADVLRVHQRQHDERRSTTRQQSSTGQSSESHSPAQNTLSSDLQPPLEPSSASTPSALPPTPQELALQAWPDFVSQMASAPFAELNTQGFVPAVPAPSTSAMDQPAVFNSLFTDFNFWVTDEWSMAPLGGTSMGTSDVPDWLEAFTSGGMQPSVVYGTPTSTLMTTLGETTRLEVIQYLSYTSPDSPLFTTAALESYIQLYWDVFDPRYPILHRATTTPAGIPTCLLCAMIILGASMSPDEAVFEMAQQLNKRLRGLLILNDLNESPTPLAPFQALVLTGIAGFSMDKEQRELAHSFTSLELTLARRAGFFLPHATPSASDLRQEWEMWVASESRRRLGFTILMRDMDHGSFFNQLPSRALSPFQVHAQIPCKDSVWTASDPRAWKDLSSPGSSAIGFSACLKACLVPSEEEGMSDMEMISELSIDAGFARSVILRGLMAVGWDLNRRNLVARETAQSTNLTHTLNDCMETFLLQSRVDTALFTPQLVITRYFIVLALLDLNADCQAIQVFSGISESFSQQVKPEDYSRASRTVKLWAKQPNALAAVRYAADYLLQEIEVPSAHWPHDVLQGWALYQSYLVLWSFHVTRRLEREPGAGPPSSIASNDSPAAACCRSFLRMPPQPSNESVAAMLPTDGQITALGMYVKGRICTSRSYTVQQCGAVIGRLVGI</sequence>
<keyword evidence="4" id="KW-0863">Zinc-finger</keyword>
<dbReference type="GO" id="GO:0005634">
    <property type="term" value="C:nucleus"/>
    <property type="evidence" value="ECO:0007669"/>
    <property type="project" value="UniProtKB-SubCell"/>
</dbReference>
<comment type="subcellular location">
    <subcellularLocation>
        <location evidence="1">Nucleus</location>
    </subcellularLocation>
</comment>
<evidence type="ECO:0000256" key="6">
    <source>
        <dbReference type="ARBA" id="ARBA00023242"/>
    </source>
</evidence>
<dbReference type="Pfam" id="PF04082">
    <property type="entry name" value="Fungal_trans"/>
    <property type="match status" value="1"/>
</dbReference>
<keyword evidence="5" id="KW-0862">Zinc</keyword>
<dbReference type="InterPro" id="IPR051059">
    <property type="entry name" value="VerF-like"/>
</dbReference>
<accession>A0AA38H6Y3</accession>
<evidence type="ECO:0000256" key="5">
    <source>
        <dbReference type="ARBA" id="ARBA00022833"/>
    </source>
</evidence>
<feature type="compositionally biased region" description="Low complexity" evidence="7">
    <location>
        <begin position="25"/>
        <end position="39"/>
    </location>
</feature>
<evidence type="ECO:0000256" key="3">
    <source>
        <dbReference type="ARBA" id="ARBA00022737"/>
    </source>
</evidence>
<keyword evidence="10" id="KW-1185">Reference proteome</keyword>
<dbReference type="RefSeq" id="XP_052943251.1">
    <property type="nucleotide sequence ID" value="XM_053089944.1"/>
</dbReference>
<dbReference type="PANTHER" id="PTHR40626">
    <property type="entry name" value="MIP31509P"/>
    <property type="match status" value="1"/>
</dbReference>
<feature type="compositionally biased region" description="Basic and acidic residues" evidence="7">
    <location>
        <begin position="1"/>
        <end position="23"/>
    </location>
</feature>
<evidence type="ECO:0000313" key="9">
    <source>
        <dbReference type="EMBL" id="KAI9633474.1"/>
    </source>
</evidence>
<dbReference type="GO" id="GO:0000785">
    <property type="term" value="C:chromatin"/>
    <property type="evidence" value="ECO:0007669"/>
    <property type="project" value="TreeGrafter"/>
</dbReference>
<dbReference type="PANTHER" id="PTHR40626:SF11">
    <property type="entry name" value="ZINC FINGER PROTEIN YPR022C"/>
    <property type="match status" value="1"/>
</dbReference>
<evidence type="ECO:0000259" key="8">
    <source>
        <dbReference type="Pfam" id="PF04082"/>
    </source>
</evidence>
<name>A0AA38H6Y3_9TREE</name>
<dbReference type="GO" id="GO:0000978">
    <property type="term" value="F:RNA polymerase II cis-regulatory region sequence-specific DNA binding"/>
    <property type="evidence" value="ECO:0007669"/>
    <property type="project" value="InterPro"/>
</dbReference>